<keyword evidence="5" id="KW-0547">Nucleotide-binding</keyword>
<proteinExistence type="predicted"/>
<keyword evidence="8" id="KW-0505">Motor protein</keyword>
<dbReference type="KEGG" id="tmn:UCRPA7_4816"/>
<evidence type="ECO:0000256" key="10">
    <source>
        <dbReference type="SAM" id="MobiDB-lite"/>
    </source>
</evidence>
<feature type="region of interest" description="Disordered" evidence="10">
    <location>
        <begin position="1"/>
        <end position="28"/>
    </location>
</feature>
<dbReference type="EMBL" id="KB933141">
    <property type="protein sequence ID" value="EON99551.1"/>
    <property type="molecule type" value="Genomic_DNA"/>
</dbReference>
<feature type="compositionally biased region" description="Basic and acidic residues" evidence="10">
    <location>
        <begin position="304"/>
        <end position="313"/>
    </location>
</feature>
<dbReference type="GeneID" id="19325306"/>
<dbReference type="eggNOG" id="KOG3905">
    <property type="taxonomic scope" value="Eukaryota"/>
</dbReference>
<dbReference type="HOGENOM" id="CLU_024211_1_0_1"/>
<dbReference type="GO" id="GO:0007018">
    <property type="term" value="P:microtubule-based movement"/>
    <property type="evidence" value="ECO:0007669"/>
    <property type="project" value="InterPro"/>
</dbReference>
<evidence type="ECO:0000256" key="6">
    <source>
        <dbReference type="ARBA" id="ARBA00022840"/>
    </source>
</evidence>
<dbReference type="AlphaFoldDB" id="R8BJR4"/>
<feature type="region of interest" description="Disordered" evidence="10">
    <location>
        <begin position="304"/>
        <end position="335"/>
    </location>
</feature>
<keyword evidence="6" id="KW-0067">ATP-binding</keyword>
<evidence type="ECO:0000256" key="9">
    <source>
        <dbReference type="ARBA" id="ARBA00023212"/>
    </source>
</evidence>
<dbReference type="GO" id="GO:0035974">
    <property type="term" value="C:meiotic spindle pole body"/>
    <property type="evidence" value="ECO:0007669"/>
    <property type="project" value="TreeGrafter"/>
</dbReference>
<reference evidence="12" key="1">
    <citation type="journal article" date="2013" name="Genome Announc.">
        <title>Draft genome sequence of the ascomycete Phaeoacremonium aleophilum strain UCR-PA7, a causal agent of the esca disease complex in grapevines.</title>
        <authorList>
            <person name="Blanco-Ulate B."/>
            <person name="Rolshausen P."/>
            <person name="Cantu D."/>
        </authorList>
    </citation>
    <scope>NUCLEOTIDE SEQUENCE [LARGE SCALE GENOMIC DNA]</scope>
    <source>
        <strain evidence="12">UCR-PA7</strain>
    </source>
</reference>
<keyword evidence="9" id="KW-0206">Cytoskeleton</keyword>
<keyword evidence="4" id="KW-0493">Microtubule</keyword>
<dbReference type="GO" id="GO:0000226">
    <property type="term" value="P:microtubule cytoskeleton organization"/>
    <property type="evidence" value="ECO:0007669"/>
    <property type="project" value="TreeGrafter"/>
</dbReference>
<evidence type="ECO:0000256" key="2">
    <source>
        <dbReference type="ARBA" id="ARBA00022448"/>
    </source>
</evidence>
<dbReference type="PANTHER" id="PTHR12688:SF0">
    <property type="entry name" value="DYNEIN LIGHT INTERMEDIATE CHAIN"/>
    <property type="match status" value="1"/>
</dbReference>
<organism evidence="11 12">
    <name type="scientific">Phaeoacremonium minimum (strain UCR-PA7)</name>
    <name type="common">Esca disease fungus</name>
    <name type="synonym">Togninia minima</name>
    <dbReference type="NCBI Taxonomy" id="1286976"/>
    <lineage>
        <taxon>Eukaryota</taxon>
        <taxon>Fungi</taxon>
        <taxon>Dikarya</taxon>
        <taxon>Ascomycota</taxon>
        <taxon>Pezizomycotina</taxon>
        <taxon>Sordariomycetes</taxon>
        <taxon>Sordariomycetidae</taxon>
        <taxon>Togniniales</taxon>
        <taxon>Togniniaceae</taxon>
        <taxon>Phaeoacremonium</taxon>
    </lineage>
</organism>
<dbReference type="GO" id="GO:0005868">
    <property type="term" value="C:cytoplasmic dynein complex"/>
    <property type="evidence" value="ECO:0007669"/>
    <property type="project" value="InterPro"/>
</dbReference>
<comment type="subcellular location">
    <subcellularLocation>
        <location evidence="1">Cytoplasm</location>
        <location evidence="1">Cytoskeleton</location>
    </subcellularLocation>
</comment>
<gene>
    <name evidence="11" type="ORF">UCRPA7_4816</name>
</gene>
<evidence type="ECO:0000256" key="4">
    <source>
        <dbReference type="ARBA" id="ARBA00022701"/>
    </source>
</evidence>
<dbReference type="RefSeq" id="XP_007915558.1">
    <property type="nucleotide sequence ID" value="XM_007917367.1"/>
</dbReference>
<keyword evidence="12" id="KW-1185">Reference proteome</keyword>
<name>R8BJR4_PHAM7</name>
<dbReference type="Proteomes" id="UP000014074">
    <property type="component" value="Unassembled WGS sequence"/>
</dbReference>
<evidence type="ECO:0000256" key="3">
    <source>
        <dbReference type="ARBA" id="ARBA00022490"/>
    </source>
</evidence>
<keyword evidence="3" id="KW-0963">Cytoplasm</keyword>
<evidence type="ECO:0000313" key="11">
    <source>
        <dbReference type="EMBL" id="EON99551.1"/>
    </source>
</evidence>
<feature type="compositionally biased region" description="Polar residues" evidence="10">
    <location>
        <begin position="1"/>
        <end position="12"/>
    </location>
</feature>
<accession>R8BJR4</accession>
<dbReference type="GO" id="GO:0045504">
    <property type="term" value="F:dynein heavy chain binding"/>
    <property type="evidence" value="ECO:0007669"/>
    <property type="project" value="TreeGrafter"/>
</dbReference>
<dbReference type="GO" id="GO:0005524">
    <property type="term" value="F:ATP binding"/>
    <property type="evidence" value="ECO:0007669"/>
    <property type="project" value="UniProtKB-KW"/>
</dbReference>
<dbReference type="InterPro" id="IPR022780">
    <property type="entry name" value="Dynein_light_int_chain"/>
</dbReference>
<keyword evidence="2" id="KW-0813">Transport</keyword>
<dbReference type="GO" id="GO:0005874">
    <property type="term" value="C:microtubule"/>
    <property type="evidence" value="ECO:0007669"/>
    <property type="project" value="UniProtKB-KW"/>
</dbReference>
<dbReference type="InterPro" id="IPR008467">
    <property type="entry name" value="Dynein1_light_intermed_chain"/>
</dbReference>
<sequence length="413" mass="45975">MTANTNRFSTYTSASGGSEGKNGESKKDMWSSMLDSVASGKRLPEKNILVMGGTVDSQRDFLEALSNNELRRNLDRQNKIPPVANQFALGYTYYDLLDADHEGAQAEKMEVLEKMQSWKEEEFDQVLQYMRTILLKHGASLIYTTPSSPSQLPTLVHSSLGIHSLLKKQPLKHNTIDRDRVTVPPNWDSWGKIRVLREGFDVEAVSQGWTVDLAYPFPPPGRQATLENGETVLGDKDVDADGYEVVDNSAVTMFENTIRNPSMDALQMAGRDTHSTKLEIETVDTQAFLGGQVKVLEAYRQKFEEENKEDDRKIRSRKPAADELDNGRINGTEGRVNEHIGPVQFNMGGIQVDADDMLQRLKDRQTYGSSPEPTSPDLEPSAEEAPQEMNNENLQAFFAGLMNRKGGAKAGAS</sequence>
<dbReference type="PANTHER" id="PTHR12688">
    <property type="entry name" value="DYNEIN LIGHT INTERMEDIATE CHAIN"/>
    <property type="match status" value="1"/>
</dbReference>
<protein>
    <submittedName>
        <fullName evidence="11">Putative dynein light intermediate chain protein</fullName>
    </submittedName>
</protein>
<keyword evidence="7" id="KW-0243">Dynein</keyword>
<dbReference type="OrthoDB" id="27603at2759"/>
<evidence type="ECO:0000313" key="12">
    <source>
        <dbReference type="Proteomes" id="UP000014074"/>
    </source>
</evidence>
<evidence type="ECO:0000256" key="7">
    <source>
        <dbReference type="ARBA" id="ARBA00023017"/>
    </source>
</evidence>
<evidence type="ECO:0000256" key="1">
    <source>
        <dbReference type="ARBA" id="ARBA00004245"/>
    </source>
</evidence>
<feature type="region of interest" description="Disordered" evidence="10">
    <location>
        <begin position="365"/>
        <end position="394"/>
    </location>
</feature>
<evidence type="ECO:0000256" key="5">
    <source>
        <dbReference type="ARBA" id="ARBA00022741"/>
    </source>
</evidence>
<evidence type="ECO:0000256" key="8">
    <source>
        <dbReference type="ARBA" id="ARBA00023175"/>
    </source>
</evidence>
<dbReference type="Pfam" id="PF05783">
    <property type="entry name" value="DLIC"/>
    <property type="match status" value="1"/>
</dbReference>